<proteinExistence type="predicted"/>
<protein>
    <submittedName>
        <fullName evidence="1">Uncharacterized protein</fullName>
    </submittedName>
</protein>
<evidence type="ECO:0000313" key="1">
    <source>
        <dbReference type="EMBL" id="CBX70615.1"/>
    </source>
</evidence>
<dbReference type="AlphaFoldDB" id="F4MXQ7"/>
<organism evidence="1">
    <name type="scientific">Yersinia enterocolitica W22703</name>
    <dbReference type="NCBI Taxonomy" id="913028"/>
    <lineage>
        <taxon>Bacteria</taxon>
        <taxon>Pseudomonadati</taxon>
        <taxon>Pseudomonadota</taxon>
        <taxon>Gammaproteobacteria</taxon>
        <taxon>Enterobacterales</taxon>
        <taxon>Yersiniaceae</taxon>
        <taxon>Yersinia</taxon>
    </lineage>
</organism>
<sequence>MLHETSGFINHNAQRIDLNLENIIAGNYDLVVEVYNNEKVSTKKTFPLIFE</sequence>
<dbReference type="EMBL" id="FR718537">
    <property type="protein sequence ID" value="CBX70615.1"/>
    <property type="molecule type" value="Genomic_DNA"/>
</dbReference>
<accession>F4MXQ7</accession>
<gene>
    <name evidence="1" type="ORF">YEW_LD47100</name>
</gene>
<name>F4MXQ7_YEREN</name>
<reference evidence="1" key="1">
    <citation type="journal article" date="2011" name="BMC Genomics">
        <title>Shotgun sequencing of Yersinia enterocolitica strain W22703 (biotype 2, serotype O:9): genomic evidence for oscillation between invertebrates and mammals.</title>
        <authorList>
            <person name="Fuchs T.M."/>
            <person name="Brandt K."/>
            <person name="Starke M."/>
            <person name="Rattei T."/>
        </authorList>
    </citation>
    <scope>NUCLEOTIDE SEQUENCE</scope>
</reference>